<dbReference type="AlphaFoldDB" id="A0A0C1Y4X9"/>
<keyword evidence="2 5" id="KW-0812">Transmembrane</keyword>
<evidence type="ECO:0000256" key="4">
    <source>
        <dbReference type="ARBA" id="ARBA00023136"/>
    </source>
</evidence>
<dbReference type="RefSeq" id="WP_040040757.1">
    <property type="nucleotide sequence ID" value="NZ_JWJG01000028.1"/>
</dbReference>
<feature type="transmembrane region" description="Helical" evidence="5">
    <location>
        <begin position="62"/>
        <end position="82"/>
    </location>
</feature>
<evidence type="ECO:0008006" key="8">
    <source>
        <dbReference type="Google" id="ProtNLM"/>
    </source>
</evidence>
<dbReference type="Pfam" id="PF03595">
    <property type="entry name" value="SLAC1"/>
    <property type="match status" value="1"/>
</dbReference>
<feature type="transmembrane region" description="Helical" evidence="5">
    <location>
        <begin position="31"/>
        <end position="50"/>
    </location>
</feature>
<feature type="transmembrane region" description="Helical" evidence="5">
    <location>
        <begin position="275"/>
        <end position="292"/>
    </location>
</feature>
<comment type="subcellular location">
    <subcellularLocation>
        <location evidence="1">Membrane</location>
        <topology evidence="1">Multi-pass membrane protein</topology>
    </subcellularLocation>
</comment>
<dbReference type="InterPro" id="IPR052951">
    <property type="entry name" value="Tellurite_res_ion_channel"/>
</dbReference>
<dbReference type="OrthoDB" id="309023at2"/>
<feature type="transmembrane region" description="Helical" evidence="5">
    <location>
        <begin position="157"/>
        <end position="176"/>
    </location>
</feature>
<reference evidence="6 7" key="1">
    <citation type="submission" date="2014-12" db="EMBL/GenBank/DDBJ databases">
        <title>Denitrispirillum autotrophicum gen. nov., sp. nov., Denitrifying, Facultatively Autotrophic Bacteria Isolated from Rice Paddy Soil.</title>
        <authorList>
            <person name="Ishii S."/>
            <person name="Ashida N."/>
            <person name="Ohno H."/>
            <person name="Otsuka S."/>
            <person name="Yokota A."/>
            <person name="Senoo K."/>
        </authorList>
    </citation>
    <scope>NUCLEOTIDE SEQUENCE [LARGE SCALE GENOMIC DNA]</scope>
    <source>
        <strain evidence="6 7">TSA66</strain>
    </source>
</reference>
<dbReference type="PANTHER" id="PTHR37955:SF1">
    <property type="entry name" value="DEP DOMAIN-CONTAINING PROTEIN"/>
    <property type="match status" value="1"/>
</dbReference>
<evidence type="ECO:0000256" key="3">
    <source>
        <dbReference type="ARBA" id="ARBA00022989"/>
    </source>
</evidence>
<evidence type="ECO:0000256" key="5">
    <source>
        <dbReference type="SAM" id="Phobius"/>
    </source>
</evidence>
<dbReference type="PANTHER" id="PTHR37955">
    <property type="entry name" value="TELLURITE RESISTANCE PROTEIN TEHA"/>
    <property type="match status" value="1"/>
</dbReference>
<evidence type="ECO:0000256" key="1">
    <source>
        <dbReference type="ARBA" id="ARBA00004141"/>
    </source>
</evidence>
<dbReference type="GO" id="GO:0046583">
    <property type="term" value="F:monoatomic cation efflux transmembrane transporter activity"/>
    <property type="evidence" value="ECO:0007669"/>
    <property type="project" value="TreeGrafter"/>
</dbReference>
<name>A0A0C1Y4X9_9BURK</name>
<dbReference type="Gene3D" id="1.50.10.150">
    <property type="entry name" value="Voltage-dependent anion channel"/>
    <property type="match status" value="1"/>
</dbReference>
<evidence type="ECO:0000256" key="2">
    <source>
        <dbReference type="ARBA" id="ARBA00022692"/>
    </source>
</evidence>
<dbReference type="EMBL" id="JWJG01000028">
    <property type="protein sequence ID" value="KIF82083.1"/>
    <property type="molecule type" value="Genomic_DNA"/>
</dbReference>
<protein>
    <recommendedName>
        <fullName evidence="8">Tellurite resistance protein</fullName>
    </recommendedName>
</protein>
<feature type="transmembrane region" description="Helical" evidence="5">
    <location>
        <begin position="125"/>
        <end position="145"/>
    </location>
</feature>
<accession>A0A0C1Y4X9</accession>
<evidence type="ECO:0000313" key="6">
    <source>
        <dbReference type="EMBL" id="KIF82083.1"/>
    </source>
</evidence>
<dbReference type="GO" id="GO:0005886">
    <property type="term" value="C:plasma membrane"/>
    <property type="evidence" value="ECO:0007669"/>
    <property type="project" value="TreeGrafter"/>
</dbReference>
<proteinExistence type="predicted"/>
<sequence length="336" mass="35570">MDKDNPRARLYYLFGAKPGARSLPWPARVPPGLFAVSVGLFGLTGAWRRAAAYGWPVAADVAHLMAWPVTAIWVATLLLYLYKCARYPQVVLQEFRHPVQSSLQALLPLSMLLAAIILARPDQGIWLPLVLAALALHALIGYRVVAMLATGRLPENAVTPALYLPIVGGALVGGMALGTLGYQGWGALLFGTGLSGWALLEARILSRLFEGPMPEALRPTIGVELAPPAIATLAAAVIWPDLPGHVLAVGLGIAVSPIVGVLARLQWWGKVPFSIGFWSFSFPLAALASAIIEAVHRGGWPQEAGIAALLAASAVIVLLALRTVALLLQGRLLPAE</sequence>
<keyword evidence="7" id="KW-1185">Reference proteome</keyword>
<feature type="transmembrane region" description="Helical" evidence="5">
    <location>
        <begin position="245"/>
        <end position="263"/>
    </location>
</feature>
<dbReference type="Proteomes" id="UP000031572">
    <property type="component" value="Unassembled WGS sequence"/>
</dbReference>
<keyword evidence="3 5" id="KW-1133">Transmembrane helix</keyword>
<feature type="transmembrane region" description="Helical" evidence="5">
    <location>
        <begin position="304"/>
        <end position="328"/>
    </location>
</feature>
<comment type="caution">
    <text evidence="6">The sequence shown here is derived from an EMBL/GenBank/DDBJ whole genome shotgun (WGS) entry which is preliminary data.</text>
</comment>
<gene>
    <name evidence="6" type="ORF">TSA66_16800</name>
</gene>
<dbReference type="InterPro" id="IPR004695">
    <property type="entry name" value="SLAC1/Mae1/Ssu1/TehA"/>
</dbReference>
<organism evidence="6 7">
    <name type="scientific">Noviherbaspirillum autotrophicum</name>
    <dbReference type="NCBI Taxonomy" id="709839"/>
    <lineage>
        <taxon>Bacteria</taxon>
        <taxon>Pseudomonadati</taxon>
        <taxon>Pseudomonadota</taxon>
        <taxon>Betaproteobacteria</taxon>
        <taxon>Burkholderiales</taxon>
        <taxon>Oxalobacteraceae</taxon>
        <taxon>Noviherbaspirillum</taxon>
    </lineage>
</organism>
<dbReference type="InterPro" id="IPR038665">
    <property type="entry name" value="Voltage-dep_anion_channel_sf"/>
</dbReference>
<keyword evidence="4 5" id="KW-0472">Membrane</keyword>
<evidence type="ECO:0000313" key="7">
    <source>
        <dbReference type="Proteomes" id="UP000031572"/>
    </source>
</evidence>
<feature type="transmembrane region" description="Helical" evidence="5">
    <location>
        <begin position="103"/>
        <end position="119"/>
    </location>
</feature>